<gene>
    <name evidence="5" type="primary">sadH_4</name>
    <name evidence="5" type="ORF">ENSA7_82960</name>
</gene>
<dbReference type="PRINTS" id="PR00081">
    <property type="entry name" value="GDHRDH"/>
</dbReference>
<feature type="domain" description="Ketoreductase" evidence="4">
    <location>
        <begin position="7"/>
        <end position="190"/>
    </location>
</feature>
<dbReference type="PROSITE" id="PS00061">
    <property type="entry name" value="ADH_SHORT"/>
    <property type="match status" value="1"/>
</dbReference>
<dbReference type="Pfam" id="PF00106">
    <property type="entry name" value="adh_short"/>
    <property type="match status" value="1"/>
</dbReference>
<dbReference type="GO" id="GO:0016491">
    <property type="term" value="F:oxidoreductase activity"/>
    <property type="evidence" value="ECO:0007669"/>
    <property type="project" value="UniProtKB-KW"/>
</dbReference>
<dbReference type="AlphaFoldDB" id="A0A2S9XCK2"/>
<evidence type="ECO:0000313" key="5">
    <source>
        <dbReference type="EMBL" id="PRP90411.1"/>
    </source>
</evidence>
<dbReference type="GO" id="GO:0016020">
    <property type="term" value="C:membrane"/>
    <property type="evidence" value="ECO:0007669"/>
    <property type="project" value="TreeGrafter"/>
</dbReference>
<dbReference type="PANTHER" id="PTHR44196:SF1">
    <property type="entry name" value="DEHYDROGENASE_REDUCTASE SDR FAMILY MEMBER 7B"/>
    <property type="match status" value="1"/>
</dbReference>
<dbReference type="CDD" id="cd05233">
    <property type="entry name" value="SDR_c"/>
    <property type="match status" value="1"/>
</dbReference>
<sequence>MRALGDTLVVITGAGGGIGRALAHGFVRRGCKLALLDLDGEAIDGVARSLREQGAAVSTHVVDVRVRGDLERARDQILAAHGRVDVLINNAGLTVFASLEHTSDDEIDRVIAVNLRAVIDGCRVFLPALRERPRAHIVNLSSIAGLAGMPWQTLYCATKFAVRGFSAALRSELVGQGIGVTCVLPGATRTNIVGVAASRDLALSSALSRQLLAYGYPPAWVARKVVRAVRWNWAEVASGPDALLLRVGVRVAPSLVRGAMRALVWGAGRRAWIGAGEASPAQELEQR</sequence>
<dbReference type="PANTHER" id="PTHR44196">
    <property type="entry name" value="DEHYDROGENASE/REDUCTASE SDR FAMILY MEMBER 7B"/>
    <property type="match status" value="1"/>
</dbReference>
<dbReference type="InterPro" id="IPR036291">
    <property type="entry name" value="NAD(P)-bd_dom_sf"/>
</dbReference>
<dbReference type="EC" id="1.-.-.-" evidence="5"/>
<organism evidence="5 6">
    <name type="scientific">Enhygromyxa salina</name>
    <dbReference type="NCBI Taxonomy" id="215803"/>
    <lineage>
        <taxon>Bacteria</taxon>
        <taxon>Pseudomonadati</taxon>
        <taxon>Myxococcota</taxon>
        <taxon>Polyangia</taxon>
        <taxon>Nannocystales</taxon>
        <taxon>Nannocystaceae</taxon>
        <taxon>Enhygromyxa</taxon>
    </lineage>
</organism>
<dbReference type="InterPro" id="IPR057326">
    <property type="entry name" value="KR_dom"/>
</dbReference>
<dbReference type="InterPro" id="IPR002347">
    <property type="entry name" value="SDR_fam"/>
</dbReference>
<protein>
    <submittedName>
        <fullName evidence="5">Putative oxidoreductase SadH</fullName>
        <ecNumber evidence="5">1.-.-.-</ecNumber>
    </submittedName>
</protein>
<dbReference type="Proteomes" id="UP000238823">
    <property type="component" value="Unassembled WGS sequence"/>
</dbReference>
<evidence type="ECO:0000256" key="1">
    <source>
        <dbReference type="ARBA" id="ARBA00006484"/>
    </source>
</evidence>
<dbReference type="Gene3D" id="3.40.50.720">
    <property type="entry name" value="NAD(P)-binding Rossmann-like Domain"/>
    <property type="match status" value="1"/>
</dbReference>
<dbReference type="EMBL" id="PVNL01000192">
    <property type="protein sequence ID" value="PRP90411.1"/>
    <property type="molecule type" value="Genomic_DNA"/>
</dbReference>
<dbReference type="SUPFAM" id="SSF51735">
    <property type="entry name" value="NAD(P)-binding Rossmann-fold domains"/>
    <property type="match status" value="1"/>
</dbReference>
<evidence type="ECO:0000256" key="2">
    <source>
        <dbReference type="ARBA" id="ARBA00023002"/>
    </source>
</evidence>
<dbReference type="PRINTS" id="PR00080">
    <property type="entry name" value="SDRFAMILY"/>
</dbReference>
<keyword evidence="2 5" id="KW-0560">Oxidoreductase</keyword>
<dbReference type="InterPro" id="IPR020904">
    <property type="entry name" value="Sc_DH/Rdtase_CS"/>
</dbReference>
<evidence type="ECO:0000256" key="3">
    <source>
        <dbReference type="RuleBase" id="RU000363"/>
    </source>
</evidence>
<comment type="similarity">
    <text evidence="1 3">Belongs to the short-chain dehydrogenases/reductases (SDR) family.</text>
</comment>
<proteinExistence type="inferred from homology"/>
<dbReference type="RefSeq" id="WP_181234686.1">
    <property type="nucleotide sequence ID" value="NZ_PVNL01000192.1"/>
</dbReference>
<name>A0A2S9XCK2_9BACT</name>
<dbReference type="SMART" id="SM00822">
    <property type="entry name" value="PKS_KR"/>
    <property type="match status" value="1"/>
</dbReference>
<evidence type="ECO:0000259" key="4">
    <source>
        <dbReference type="SMART" id="SM00822"/>
    </source>
</evidence>
<evidence type="ECO:0000313" key="6">
    <source>
        <dbReference type="Proteomes" id="UP000238823"/>
    </source>
</evidence>
<accession>A0A2S9XCK2</accession>
<comment type="caution">
    <text evidence="5">The sequence shown here is derived from an EMBL/GenBank/DDBJ whole genome shotgun (WGS) entry which is preliminary data.</text>
</comment>
<reference evidence="5 6" key="1">
    <citation type="submission" date="2018-03" db="EMBL/GenBank/DDBJ databases">
        <title>Draft Genome Sequences of the Obligatory Marine Myxobacteria Enhygromyxa salina SWB007.</title>
        <authorList>
            <person name="Poehlein A."/>
            <person name="Moghaddam J.A."/>
            <person name="Harms H."/>
            <person name="Alanjari M."/>
            <person name="Koenig G.M."/>
            <person name="Daniel R."/>
            <person name="Schaeberle T.F."/>
        </authorList>
    </citation>
    <scope>NUCLEOTIDE SEQUENCE [LARGE SCALE GENOMIC DNA]</scope>
    <source>
        <strain evidence="5 6">SWB007</strain>
    </source>
</reference>